<accession>A0A917E4T5</accession>
<dbReference type="InterPro" id="IPR000390">
    <property type="entry name" value="Small_drug/metabolite_transptr"/>
</dbReference>
<keyword evidence="5 7" id="KW-0472">Membrane</keyword>
<evidence type="ECO:0000256" key="2">
    <source>
        <dbReference type="ARBA" id="ARBA00022475"/>
    </source>
</evidence>
<name>A0A917E4T5_9HYPH</name>
<sequence length="181" mass="17910">MSGRAAAPLAAVAPPDAVRSSLEGKLGSSPEDGAEHRQGGPPPQGSTPLKEAGIDRAPTLSLLHMLPAWAALVACETLAQAAMKAGGEGLAGLPFGAAFLRAALAEPWVIVGALGYLGSFAAWMAILDKVPLSRGFPMSAVVALAIVAAGVLGFGEAVGPARGAGILLILAGLVVMGNEAT</sequence>
<proteinExistence type="predicted"/>
<dbReference type="Gene3D" id="1.10.3730.20">
    <property type="match status" value="1"/>
</dbReference>
<dbReference type="AlphaFoldDB" id="A0A917E4T5"/>
<dbReference type="PANTHER" id="PTHR30561">
    <property type="entry name" value="SMR FAMILY PROTON-DEPENDENT DRUG EFFLUX TRANSPORTER SUGE"/>
    <property type="match status" value="1"/>
</dbReference>
<evidence type="ECO:0000256" key="6">
    <source>
        <dbReference type="SAM" id="MobiDB-lite"/>
    </source>
</evidence>
<evidence type="ECO:0000313" key="9">
    <source>
        <dbReference type="Proteomes" id="UP000644699"/>
    </source>
</evidence>
<protein>
    <recommendedName>
        <fullName evidence="10">EamA domain-containing protein</fullName>
    </recommendedName>
</protein>
<evidence type="ECO:0000256" key="4">
    <source>
        <dbReference type="ARBA" id="ARBA00022989"/>
    </source>
</evidence>
<dbReference type="PANTHER" id="PTHR30561:SF9">
    <property type="entry name" value="4-AMINO-4-DEOXY-L-ARABINOSE-PHOSPHOUNDECAPRENOL FLIPPASE SUBUNIT ARNF-RELATED"/>
    <property type="match status" value="1"/>
</dbReference>
<evidence type="ECO:0000256" key="7">
    <source>
        <dbReference type="SAM" id="Phobius"/>
    </source>
</evidence>
<dbReference type="InterPro" id="IPR037185">
    <property type="entry name" value="EmrE-like"/>
</dbReference>
<keyword evidence="9" id="KW-1185">Reference proteome</keyword>
<dbReference type="EMBL" id="BMIQ01000003">
    <property type="protein sequence ID" value="GGE04459.1"/>
    <property type="molecule type" value="Genomic_DNA"/>
</dbReference>
<dbReference type="RefSeq" id="WP_188908753.1">
    <property type="nucleotide sequence ID" value="NZ_BMIQ01000003.1"/>
</dbReference>
<feature type="compositionally biased region" description="Low complexity" evidence="6">
    <location>
        <begin position="1"/>
        <end position="17"/>
    </location>
</feature>
<evidence type="ECO:0000313" key="8">
    <source>
        <dbReference type="EMBL" id="GGE04459.1"/>
    </source>
</evidence>
<comment type="caution">
    <text evidence="8">The sequence shown here is derived from an EMBL/GenBank/DDBJ whole genome shotgun (WGS) entry which is preliminary data.</text>
</comment>
<feature type="transmembrane region" description="Helical" evidence="7">
    <location>
        <begin position="138"/>
        <end position="155"/>
    </location>
</feature>
<feature type="transmembrane region" description="Helical" evidence="7">
    <location>
        <begin position="161"/>
        <end position="178"/>
    </location>
</feature>
<keyword evidence="4 7" id="KW-1133">Transmembrane helix</keyword>
<evidence type="ECO:0000256" key="5">
    <source>
        <dbReference type="ARBA" id="ARBA00023136"/>
    </source>
</evidence>
<dbReference type="GO" id="GO:0022857">
    <property type="term" value="F:transmembrane transporter activity"/>
    <property type="evidence" value="ECO:0007669"/>
    <property type="project" value="InterPro"/>
</dbReference>
<reference evidence="8" key="2">
    <citation type="submission" date="2020-09" db="EMBL/GenBank/DDBJ databases">
        <authorList>
            <person name="Sun Q."/>
            <person name="Zhou Y."/>
        </authorList>
    </citation>
    <scope>NUCLEOTIDE SEQUENCE</scope>
    <source>
        <strain evidence="8">CGMCC 1.15367</strain>
    </source>
</reference>
<keyword evidence="2" id="KW-1003">Cell membrane</keyword>
<comment type="subcellular location">
    <subcellularLocation>
        <location evidence="1">Cell membrane</location>
        <topology evidence="1">Multi-pass membrane protein</topology>
    </subcellularLocation>
</comment>
<feature type="region of interest" description="Disordered" evidence="6">
    <location>
        <begin position="1"/>
        <end position="51"/>
    </location>
</feature>
<dbReference type="Proteomes" id="UP000644699">
    <property type="component" value="Unassembled WGS sequence"/>
</dbReference>
<evidence type="ECO:0008006" key="10">
    <source>
        <dbReference type="Google" id="ProtNLM"/>
    </source>
</evidence>
<dbReference type="GO" id="GO:0005886">
    <property type="term" value="C:plasma membrane"/>
    <property type="evidence" value="ECO:0007669"/>
    <property type="project" value="UniProtKB-SubCell"/>
</dbReference>
<reference evidence="8" key="1">
    <citation type="journal article" date="2014" name="Int. J. Syst. Evol. Microbiol.">
        <title>Complete genome sequence of Corynebacterium casei LMG S-19264T (=DSM 44701T), isolated from a smear-ripened cheese.</title>
        <authorList>
            <consortium name="US DOE Joint Genome Institute (JGI-PGF)"/>
            <person name="Walter F."/>
            <person name="Albersmeier A."/>
            <person name="Kalinowski J."/>
            <person name="Ruckert C."/>
        </authorList>
    </citation>
    <scope>NUCLEOTIDE SEQUENCE</scope>
    <source>
        <strain evidence="8">CGMCC 1.15367</strain>
    </source>
</reference>
<feature type="transmembrane region" description="Helical" evidence="7">
    <location>
        <begin position="108"/>
        <end position="126"/>
    </location>
</feature>
<evidence type="ECO:0000256" key="3">
    <source>
        <dbReference type="ARBA" id="ARBA00022692"/>
    </source>
</evidence>
<dbReference type="SUPFAM" id="SSF103481">
    <property type="entry name" value="Multidrug resistance efflux transporter EmrE"/>
    <property type="match status" value="1"/>
</dbReference>
<evidence type="ECO:0000256" key="1">
    <source>
        <dbReference type="ARBA" id="ARBA00004651"/>
    </source>
</evidence>
<organism evidence="8 9">
    <name type="scientific">Aureimonas endophytica</name>
    <dbReference type="NCBI Taxonomy" id="2027858"/>
    <lineage>
        <taxon>Bacteria</taxon>
        <taxon>Pseudomonadati</taxon>
        <taxon>Pseudomonadota</taxon>
        <taxon>Alphaproteobacteria</taxon>
        <taxon>Hyphomicrobiales</taxon>
        <taxon>Aurantimonadaceae</taxon>
        <taxon>Aureimonas</taxon>
    </lineage>
</organism>
<gene>
    <name evidence="8" type="ORF">GCM10011390_24230</name>
</gene>
<keyword evidence="3 7" id="KW-0812">Transmembrane</keyword>